<comment type="caution">
    <text evidence="4">The sequence shown here is derived from an EMBL/GenBank/DDBJ whole genome shotgun (WGS) entry which is preliminary data.</text>
</comment>
<evidence type="ECO:0000313" key="4">
    <source>
        <dbReference type="EMBL" id="OWZ06289.1"/>
    </source>
</evidence>
<keyword evidence="4" id="KW-0540">Nuclease</keyword>
<gene>
    <name evidence="4" type="ORF">PHMEG_00021476</name>
</gene>
<evidence type="ECO:0000313" key="5">
    <source>
        <dbReference type="Proteomes" id="UP000198211"/>
    </source>
</evidence>
<name>A0A225VMP3_9STRA</name>
<dbReference type="EMBL" id="NBNE01004028">
    <property type="protein sequence ID" value="OWZ06289.1"/>
    <property type="molecule type" value="Genomic_DNA"/>
</dbReference>
<dbReference type="GO" id="GO:0046872">
    <property type="term" value="F:metal ion binding"/>
    <property type="evidence" value="ECO:0007669"/>
    <property type="project" value="UniProtKB-KW"/>
</dbReference>
<reference evidence="5" key="1">
    <citation type="submission" date="2017-03" db="EMBL/GenBank/DDBJ databases">
        <title>Phytopthora megakarya and P. palmivora, two closely related causual agents of cacao black pod achieved similar genome size and gene model numbers by different mechanisms.</title>
        <authorList>
            <person name="Ali S."/>
            <person name="Shao J."/>
            <person name="Larry D.J."/>
            <person name="Kronmiller B."/>
            <person name="Shen D."/>
            <person name="Strem M.D."/>
            <person name="Melnick R.L."/>
            <person name="Guiltinan M.J."/>
            <person name="Tyler B.M."/>
            <person name="Meinhardt L.W."/>
            <person name="Bailey B.A."/>
        </authorList>
    </citation>
    <scope>NUCLEOTIDE SEQUENCE [LARGE SCALE GENOMIC DNA]</scope>
    <source>
        <strain evidence="5">zdho120</strain>
    </source>
</reference>
<keyword evidence="5" id="KW-1185">Reference proteome</keyword>
<dbReference type="GO" id="GO:0004519">
    <property type="term" value="F:endonuclease activity"/>
    <property type="evidence" value="ECO:0007669"/>
    <property type="project" value="UniProtKB-KW"/>
</dbReference>
<dbReference type="AlphaFoldDB" id="A0A225VMP3"/>
<comment type="cofactor">
    <cofactor evidence="1">
        <name>a divalent metal cation</name>
        <dbReference type="ChEBI" id="CHEBI:60240"/>
    </cofactor>
</comment>
<dbReference type="PANTHER" id="PTHR48471:SF1">
    <property type="entry name" value="DDE TNP4 DOMAIN-CONTAINING PROTEIN"/>
    <property type="match status" value="1"/>
</dbReference>
<sequence>MTSWFATDARVFSAQDIQPRLEDADKDEESSILAITLAIAEHGRQEEGAARPDRRSLSPTAALGLGLHYLNSTMAEHSLQQIFAITPTVCSRYLFFVLNILRFVLLELPNAAIRWPKKTAIFADYSAMIEMHHPRIRKGFCFVDGLNLPVAQSLDENTQNAYYNGWTCSHYYSSFFAFAPDGSIIFCALNAPGSWHDAAVAQGFYKRLIHRTPGTYFAIADTAFPHKYNSIENRIKTSFKKNSRLPARLQEQGRLDEYDEVMVDNAELVSARQAAEWGM</sequence>
<keyword evidence="2" id="KW-0479">Metal-binding</keyword>
<keyword evidence="4" id="KW-0255">Endonuclease</keyword>
<accession>A0A225VMP3</accession>
<evidence type="ECO:0000259" key="3">
    <source>
        <dbReference type="Pfam" id="PF13359"/>
    </source>
</evidence>
<dbReference type="InterPro" id="IPR027806">
    <property type="entry name" value="HARBI1_dom"/>
</dbReference>
<evidence type="ECO:0000256" key="2">
    <source>
        <dbReference type="ARBA" id="ARBA00022723"/>
    </source>
</evidence>
<protein>
    <submittedName>
        <fullName evidence="4">DDE family endonuclease</fullName>
    </submittedName>
</protein>
<dbReference type="PANTHER" id="PTHR48471">
    <property type="entry name" value="DDE TNP4 DOMAIN-CONTAINING PROTEIN"/>
    <property type="match status" value="1"/>
</dbReference>
<dbReference type="Proteomes" id="UP000198211">
    <property type="component" value="Unassembled WGS sequence"/>
</dbReference>
<proteinExistence type="predicted"/>
<dbReference type="OrthoDB" id="126256at2759"/>
<organism evidence="4 5">
    <name type="scientific">Phytophthora megakarya</name>
    <dbReference type="NCBI Taxonomy" id="4795"/>
    <lineage>
        <taxon>Eukaryota</taxon>
        <taxon>Sar</taxon>
        <taxon>Stramenopiles</taxon>
        <taxon>Oomycota</taxon>
        <taxon>Peronosporomycetes</taxon>
        <taxon>Peronosporales</taxon>
        <taxon>Peronosporaceae</taxon>
        <taxon>Phytophthora</taxon>
    </lineage>
</organism>
<evidence type="ECO:0000256" key="1">
    <source>
        <dbReference type="ARBA" id="ARBA00001968"/>
    </source>
</evidence>
<dbReference type="Pfam" id="PF13359">
    <property type="entry name" value="DDE_Tnp_4"/>
    <property type="match status" value="1"/>
</dbReference>
<keyword evidence="4" id="KW-0378">Hydrolase</keyword>
<feature type="domain" description="DDE Tnp4" evidence="3">
    <location>
        <begin position="143"/>
        <end position="278"/>
    </location>
</feature>